<dbReference type="EMBL" id="CP125669">
    <property type="protein sequence ID" value="WHP06718.1"/>
    <property type="molecule type" value="Genomic_DNA"/>
</dbReference>
<name>A0ABY8S4T7_9GAMM</name>
<dbReference type="PANTHER" id="PTHR23416">
    <property type="entry name" value="SIALIC ACID SYNTHASE-RELATED"/>
    <property type="match status" value="1"/>
</dbReference>
<proteinExistence type="predicted"/>
<evidence type="ECO:0008006" key="3">
    <source>
        <dbReference type="Google" id="ProtNLM"/>
    </source>
</evidence>
<gene>
    <name evidence="1" type="ORF">QLH32_04395</name>
</gene>
<dbReference type="SUPFAM" id="SSF51161">
    <property type="entry name" value="Trimeric LpxA-like enzymes"/>
    <property type="match status" value="1"/>
</dbReference>
<keyword evidence="2" id="KW-1185">Reference proteome</keyword>
<dbReference type="Gene3D" id="2.160.10.10">
    <property type="entry name" value="Hexapeptide repeat proteins"/>
    <property type="match status" value="1"/>
</dbReference>
<evidence type="ECO:0000313" key="2">
    <source>
        <dbReference type="Proteomes" id="UP001229836"/>
    </source>
</evidence>
<accession>A0ABY8S4T7</accession>
<dbReference type="InterPro" id="IPR051159">
    <property type="entry name" value="Hexapeptide_acetyltransf"/>
</dbReference>
<dbReference type="InterPro" id="IPR011004">
    <property type="entry name" value="Trimer_LpxA-like_sf"/>
</dbReference>
<evidence type="ECO:0000313" key="1">
    <source>
        <dbReference type="EMBL" id="WHP06718.1"/>
    </source>
</evidence>
<reference evidence="1 2" key="1">
    <citation type="submission" date="2023-05" db="EMBL/GenBank/DDBJ databases">
        <title>The complete genome of Acinetobacter sp. nov KCTC 92772.</title>
        <authorList>
            <person name="Zhou G."/>
        </authorList>
    </citation>
    <scope>NUCLEOTIDE SEQUENCE [LARGE SCALE GENOMIC DNA]</scope>
    <source>
        <strain evidence="1 2">KCTC 92772</strain>
    </source>
</reference>
<sequence length="192" mass="21442">MGIDCFVLLGSRVTCTNPSVIYTAERTFAIIGDDVMIATKVYFRCEDSHAIYDVESGDRVNPSKNIIIGEHVWLADEVGILPNTSIGEGSIIGTRALAKGNYPNNTLIVGMIAKVVKHDVVWERAHTALTQPLFKHNAKAQNLDISKQAWNKTDVNRKKIVIGEKAYKLLNEYIHLVPQFDFSQVCMHDEVN</sequence>
<dbReference type="RefSeq" id="WP_283268305.1">
    <property type="nucleotide sequence ID" value="NZ_CP125669.1"/>
</dbReference>
<dbReference type="Proteomes" id="UP001229836">
    <property type="component" value="Chromosome"/>
</dbReference>
<organism evidence="1 2">
    <name type="scientific">Acinetobacter corruptisaponis</name>
    <dbReference type="NCBI Taxonomy" id="3045147"/>
    <lineage>
        <taxon>Bacteria</taxon>
        <taxon>Pseudomonadati</taxon>
        <taxon>Pseudomonadota</taxon>
        <taxon>Gammaproteobacteria</taxon>
        <taxon>Moraxellales</taxon>
        <taxon>Moraxellaceae</taxon>
        <taxon>Acinetobacter</taxon>
    </lineage>
</organism>
<protein>
    <recommendedName>
        <fullName evidence="3">Acyltransferase</fullName>
    </recommendedName>
</protein>